<feature type="domain" description="Nephrocystin 3-like N-terminal" evidence="2">
    <location>
        <begin position="91"/>
        <end position="255"/>
    </location>
</feature>
<evidence type="ECO:0000259" key="2">
    <source>
        <dbReference type="Pfam" id="PF24883"/>
    </source>
</evidence>
<dbReference type="InterPro" id="IPR027417">
    <property type="entry name" value="P-loop_NTPase"/>
</dbReference>
<comment type="caution">
    <text evidence="3">The sequence shown here is derived from an EMBL/GenBank/DDBJ whole genome shotgun (WGS) entry which is preliminary data.</text>
</comment>
<evidence type="ECO:0000256" key="1">
    <source>
        <dbReference type="ARBA" id="ARBA00022737"/>
    </source>
</evidence>
<keyword evidence="1" id="KW-0677">Repeat</keyword>
<name>A0ABR0JZ61_9EURO</name>
<protein>
    <recommendedName>
        <fullName evidence="2">Nephrocystin 3-like N-terminal domain-containing protein</fullName>
    </recommendedName>
</protein>
<dbReference type="PANTHER" id="PTHR10039:SF5">
    <property type="entry name" value="NACHT DOMAIN-CONTAINING PROTEIN"/>
    <property type="match status" value="1"/>
</dbReference>
<dbReference type="InterPro" id="IPR056884">
    <property type="entry name" value="NPHP3-like_N"/>
</dbReference>
<keyword evidence="4" id="KW-1185">Reference proteome</keyword>
<gene>
    <name evidence="3" type="ORF">LTR24_008728</name>
</gene>
<dbReference type="Proteomes" id="UP001345013">
    <property type="component" value="Unassembled WGS sequence"/>
</dbReference>
<dbReference type="Pfam" id="PF24883">
    <property type="entry name" value="NPHP3_N"/>
    <property type="match status" value="1"/>
</dbReference>
<accession>A0ABR0JZ61</accession>
<organism evidence="3 4">
    <name type="scientific">Lithohypha guttulata</name>
    <dbReference type="NCBI Taxonomy" id="1690604"/>
    <lineage>
        <taxon>Eukaryota</taxon>
        <taxon>Fungi</taxon>
        <taxon>Dikarya</taxon>
        <taxon>Ascomycota</taxon>
        <taxon>Pezizomycotina</taxon>
        <taxon>Eurotiomycetes</taxon>
        <taxon>Chaetothyriomycetidae</taxon>
        <taxon>Chaetothyriales</taxon>
        <taxon>Trichomeriaceae</taxon>
        <taxon>Lithohypha</taxon>
    </lineage>
</organism>
<sequence length="906" mass="102770">MDIGTIVDHAQGSRGHYYPNPFIGGNSTAVLGDVHIHGPAGADNEEREEKERRALLAALAYNGMAARRRQLAEQSPVYLEWIWRQPFDGGSRFVEWLRNEAPVFWVTGKPGSGKSTLMKYLAEHESGPRILQHHHNCSWFLVHFYFDYRSGKEMPNSLEGLLRSILYQFVGANSTANQAVREHLNARHGYAIYENLDKSDLQRAFRIACKAVARTHKICAFVDGLDEFSGHHIEVVGMVHFLTNNGVHKLCVASRPEYVLAQHLARHPHLKMQDCNLQTIRAYVSQTLEKLPLHLPDMDVGQLIAKIVSRAEGVILWAHLVTGHLAELLLSGGTREEVYKRLDEFPKELNEVYERLLNNVKFDWQVEAAVLLLLIQTGLETTNPWDLNCAMSYLRDCRKLPSWPKNLLTPYHFVLRLRARTGSMVDIIHGPSLFPDSTWQEAPSGDDFRDRFHCQSTRVRLFHKTLDNYLTTSNWLNQVLTQANPAIDPEHLWLRLCSKCIVENEVSEQEHKQVLNLLSRPNIRTENPSKVHDPTPTSSKSAIRLAKAISGSVPIDWVLAFLACALADLPAHLELVSPRVDALKVEYVENALASRLMQLHPIRARLRTYEAPLSACKCIMAYPEWDLTFDGHNFDSAQRANLVAMAHEWLELFSLNTVHDPPAANGTEAIFYERCIKWLLIPRINADEKHLLLVLARLAGYVDDTVLVDIILAPTGFSNRALAVLCPGLRTRGSSRILHNLVAHPRYPLALQGMSNSASNRIMNVASITSYGYNLLLPWVWCRFEKYHLNAGGLMDEMLTILLRSGLDVNAPCSIFGPPAHTLVETVVAYHNVYVKQFEDILRCLIRHGADMDVHGPHGTVLDTARWTLRKQELGQYEMFSYSTYQGRKQWYLEATLGIIEMLQHL</sequence>
<evidence type="ECO:0000313" key="3">
    <source>
        <dbReference type="EMBL" id="KAK5080021.1"/>
    </source>
</evidence>
<dbReference type="SUPFAM" id="SSF52540">
    <property type="entry name" value="P-loop containing nucleoside triphosphate hydrolases"/>
    <property type="match status" value="1"/>
</dbReference>
<evidence type="ECO:0000313" key="4">
    <source>
        <dbReference type="Proteomes" id="UP001345013"/>
    </source>
</evidence>
<dbReference type="PANTHER" id="PTHR10039">
    <property type="entry name" value="AMELOGENIN"/>
    <property type="match status" value="1"/>
</dbReference>
<reference evidence="3 4" key="1">
    <citation type="submission" date="2023-08" db="EMBL/GenBank/DDBJ databases">
        <title>Black Yeasts Isolated from many extreme environments.</title>
        <authorList>
            <person name="Coleine C."/>
            <person name="Stajich J.E."/>
            <person name="Selbmann L."/>
        </authorList>
    </citation>
    <scope>NUCLEOTIDE SEQUENCE [LARGE SCALE GENOMIC DNA]</scope>
    <source>
        <strain evidence="3 4">CCFEE 5885</strain>
    </source>
</reference>
<dbReference type="EMBL" id="JAVRRG010000160">
    <property type="protein sequence ID" value="KAK5080021.1"/>
    <property type="molecule type" value="Genomic_DNA"/>
</dbReference>
<dbReference type="Gene3D" id="3.40.50.300">
    <property type="entry name" value="P-loop containing nucleotide triphosphate hydrolases"/>
    <property type="match status" value="1"/>
</dbReference>
<proteinExistence type="predicted"/>